<dbReference type="SUPFAM" id="SSF56235">
    <property type="entry name" value="N-terminal nucleophile aminohydrolases (Ntn hydrolases)"/>
    <property type="match status" value="1"/>
</dbReference>
<dbReference type="STRING" id="183478.A0A364NA10"/>
<evidence type="ECO:0000313" key="4">
    <source>
        <dbReference type="Proteomes" id="UP000249619"/>
    </source>
</evidence>
<protein>
    <submittedName>
        <fullName evidence="3">N-terminal nucleophile aminohydrolase</fullName>
    </submittedName>
</protein>
<dbReference type="InterPro" id="IPR017932">
    <property type="entry name" value="GATase_2_dom"/>
</dbReference>
<dbReference type="Gene3D" id="3.60.20.10">
    <property type="entry name" value="Glutamine Phosphoribosylpyrophosphate, subunit 1, domain 1"/>
    <property type="match status" value="1"/>
</dbReference>
<dbReference type="AlphaFoldDB" id="A0A364NA10"/>
<dbReference type="PANTHER" id="PTHR43187">
    <property type="entry name" value="GLUTAMINE AMIDOTRANSFERASE DUG3-RELATED"/>
    <property type="match status" value="1"/>
</dbReference>
<gene>
    <name evidence="3" type="ORF">DDE83_002530</name>
</gene>
<dbReference type="Pfam" id="PF13230">
    <property type="entry name" value="GATase_4"/>
    <property type="match status" value="1"/>
</dbReference>
<dbReference type="InterPro" id="IPR052373">
    <property type="entry name" value="Gamma-glu_amide_hydrolase"/>
</dbReference>
<comment type="caution">
    <text evidence="3">The sequence shown here is derived from an EMBL/GenBank/DDBJ whole genome shotgun (WGS) entry which is preliminary data.</text>
</comment>
<keyword evidence="3" id="KW-0378">Hydrolase</keyword>
<dbReference type="InterPro" id="IPR029055">
    <property type="entry name" value="Ntn_hydrolases_N"/>
</dbReference>
<dbReference type="FunFam" id="3.60.20.10:FF:000084">
    <property type="entry name" value="Class II glutamine amidotransferase"/>
    <property type="match status" value="1"/>
</dbReference>
<proteinExistence type="predicted"/>
<reference evidence="4" key="1">
    <citation type="submission" date="2018-05" db="EMBL/GenBank/DDBJ databases">
        <title>Draft genome sequence of Stemphylium lycopersici strain CIDEFI 213.</title>
        <authorList>
            <person name="Medina R."/>
            <person name="Franco M.E.E."/>
            <person name="Lucentini C.G."/>
            <person name="Saparrat M.C.N."/>
            <person name="Balatti P.A."/>
        </authorList>
    </citation>
    <scope>NUCLEOTIDE SEQUENCE [LARGE SCALE GENOMIC DNA]</scope>
    <source>
        <strain evidence="4">CIDEFI 213</strain>
    </source>
</reference>
<dbReference type="GO" id="GO:0008242">
    <property type="term" value="F:omega peptidase activity"/>
    <property type="evidence" value="ECO:0007669"/>
    <property type="project" value="TreeGrafter"/>
</dbReference>
<dbReference type="PANTHER" id="PTHR43187:SF1">
    <property type="entry name" value="GLUTAMINE AMIDOTRANSFERASE DUG3-RELATED"/>
    <property type="match status" value="1"/>
</dbReference>
<feature type="domain" description="Glutamine amidotransferase type-2" evidence="2">
    <location>
        <begin position="2"/>
        <end position="346"/>
    </location>
</feature>
<dbReference type="Proteomes" id="UP000249619">
    <property type="component" value="Unassembled WGS sequence"/>
</dbReference>
<dbReference type="GO" id="GO:0006751">
    <property type="term" value="P:glutathione catabolic process"/>
    <property type="evidence" value="ECO:0007669"/>
    <property type="project" value="TreeGrafter"/>
</dbReference>
<sequence>MCRWFAYISPTEPCLLSDVLISPANSISKQCSEHYLPQLLPHNEEKDLDDAPDELMRMRNSLLNMDGLGIAWYTGATSSYLKHIDGPRPALYKSQSPPINDFNFKSLCHNTESKCIFAHIRATSGSVVTQVNSHPFVFGRHVFMHNGVISNFSNIRRDMTDELSFDAYCNILGSTDSEHAAALYMTNLTDGGDKASWEKAYPLKKMLEAMQKTVIRILELQHAKLGDANTPNSLNFCTTDGSRLLAIRFRNHATQQPPSLYWSEFAGRTLNTKFPGDPDGKGVENTEATMEAERMGKHTIIASEPTTYDEKEWHLINANCALMVGEDGVEHEVKIEYDQKLNAKDPKFDIYTPHRGLEWEGGSRNSMPPLYAIHDQLGTLMLRLREEFDWGQVFGVAFFFAVFPEDAAMEEAAFGVVAVVEDSVAAFCPEGALYALF</sequence>
<accession>A0A364NA10</accession>
<dbReference type="EMBL" id="QGDH01000026">
    <property type="protein sequence ID" value="RAR14112.1"/>
    <property type="molecule type" value="Genomic_DNA"/>
</dbReference>
<evidence type="ECO:0000259" key="2">
    <source>
        <dbReference type="PROSITE" id="PS51278"/>
    </source>
</evidence>
<evidence type="ECO:0000313" key="3">
    <source>
        <dbReference type="EMBL" id="RAR14112.1"/>
    </source>
</evidence>
<organism evidence="3 4">
    <name type="scientific">Stemphylium lycopersici</name>
    <name type="common">Tomato gray leaf spot disease fungus</name>
    <name type="synonym">Thyrospora lycopersici</name>
    <dbReference type="NCBI Taxonomy" id="183478"/>
    <lineage>
        <taxon>Eukaryota</taxon>
        <taxon>Fungi</taxon>
        <taxon>Dikarya</taxon>
        <taxon>Ascomycota</taxon>
        <taxon>Pezizomycotina</taxon>
        <taxon>Dothideomycetes</taxon>
        <taxon>Pleosporomycetidae</taxon>
        <taxon>Pleosporales</taxon>
        <taxon>Pleosporineae</taxon>
        <taxon>Pleosporaceae</taxon>
        <taxon>Stemphylium</taxon>
    </lineage>
</organism>
<dbReference type="CDD" id="cd01908">
    <property type="entry name" value="YafJ"/>
    <property type="match status" value="1"/>
</dbReference>
<dbReference type="GO" id="GO:0061672">
    <property type="term" value="C:glutathione hydrolase complex"/>
    <property type="evidence" value="ECO:0007669"/>
    <property type="project" value="TreeGrafter"/>
</dbReference>
<evidence type="ECO:0000256" key="1">
    <source>
        <dbReference type="ARBA" id="ARBA00022962"/>
    </source>
</evidence>
<dbReference type="GO" id="GO:0005737">
    <property type="term" value="C:cytoplasm"/>
    <property type="evidence" value="ECO:0007669"/>
    <property type="project" value="TreeGrafter"/>
</dbReference>
<name>A0A364NA10_STELY</name>
<keyword evidence="1" id="KW-0315">Glutamine amidotransferase</keyword>
<dbReference type="PROSITE" id="PS51278">
    <property type="entry name" value="GATASE_TYPE_2"/>
    <property type="match status" value="1"/>
</dbReference>
<dbReference type="InterPro" id="IPR026869">
    <property type="entry name" value="EgtC-like"/>
</dbReference>
<keyword evidence="4" id="KW-1185">Reference proteome</keyword>